<name>A0ABC8K7H1_ERUVS</name>
<protein>
    <submittedName>
        <fullName evidence="1">Uncharacterized protein</fullName>
    </submittedName>
</protein>
<dbReference type="AlphaFoldDB" id="A0ABC8K7H1"/>
<comment type="caution">
    <text evidence="1">The sequence shown here is derived from an EMBL/GenBank/DDBJ whole genome shotgun (WGS) entry which is preliminary data.</text>
</comment>
<evidence type="ECO:0000313" key="1">
    <source>
        <dbReference type="EMBL" id="CAH8354845.1"/>
    </source>
</evidence>
<dbReference type="EMBL" id="CAKOAT010198488">
    <property type="protein sequence ID" value="CAH8354845.1"/>
    <property type="molecule type" value="Genomic_DNA"/>
</dbReference>
<dbReference type="Proteomes" id="UP001642260">
    <property type="component" value="Unassembled WGS sequence"/>
</dbReference>
<evidence type="ECO:0000313" key="2">
    <source>
        <dbReference type="Proteomes" id="UP001642260"/>
    </source>
</evidence>
<accession>A0ABC8K7H1</accession>
<sequence length="63" mass="6975">MKARGEAAVSCSLSIGDPNSKFFSSNQETKHECELFKENVRSPNRGRNVNLLNHALNLTPTTN</sequence>
<organism evidence="1 2">
    <name type="scientific">Eruca vesicaria subsp. sativa</name>
    <name type="common">Garden rocket</name>
    <name type="synonym">Eruca sativa</name>
    <dbReference type="NCBI Taxonomy" id="29727"/>
    <lineage>
        <taxon>Eukaryota</taxon>
        <taxon>Viridiplantae</taxon>
        <taxon>Streptophyta</taxon>
        <taxon>Embryophyta</taxon>
        <taxon>Tracheophyta</taxon>
        <taxon>Spermatophyta</taxon>
        <taxon>Magnoliopsida</taxon>
        <taxon>eudicotyledons</taxon>
        <taxon>Gunneridae</taxon>
        <taxon>Pentapetalae</taxon>
        <taxon>rosids</taxon>
        <taxon>malvids</taxon>
        <taxon>Brassicales</taxon>
        <taxon>Brassicaceae</taxon>
        <taxon>Brassiceae</taxon>
        <taxon>Eruca</taxon>
    </lineage>
</organism>
<keyword evidence="2" id="KW-1185">Reference proteome</keyword>
<gene>
    <name evidence="1" type="ORF">ERUC_LOCUS20600</name>
</gene>
<reference evidence="1 2" key="1">
    <citation type="submission" date="2022-03" db="EMBL/GenBank/DDBJ databases">
        <authorList>
            <person name="Macdonald S."/>
            <person name="Ahmed S."/>
            <person name="Newling K."/>
        </authorList>
    </citation>
    <scope>NUCLEOTIDE SEQUENCE [LARGE SCALE GENOMIC DNA]</scope>
</reference>
<proteinExistence type="predicted"/>